<accession>A0A1I4MQR5</accession>
<sequence length="186" mass="19809">MKIDTLIGEHLAVIEQVRQHCIPSIEKMVSLCKEAVLNGRTVFFCGNGGSAADSQHLAAEFVGRFVKERRGLAAVALTTDTSILTAVSNDYGYEQMFSRQVEALVRAGDVLIGLSTSGNSQNVILAIHKAKQLGAITIGLSGGNGGKMVEACDVCITVPDKVTARIQEAHILIGHILCEIMDEVTS</sequence>
<evidence type="ECO:0000256" key="6">
    <source>
        <dbReference type="ARBA" id="ARBA00022833"/>
    </source>
</evidence>
<comment type="pathway">
    <text evidence="9">Carbohydrate biosynthesis; D-glycero-D-manno-heptose 7-phosphate biosynthesis; D-glycero-alpha-D-manno-heptose 7-phosphate and D-glycero-beta-D-manno-heptose 7-phosphate from sedoheptulose 7-phosphate: step 1/1.</text>
</comment>
<dbReference type="STRING" id="1123291.SAMN04490355_103637"/>
<feature type="binding site" evidence="9">
    <location>
        <position position="175"/>
    </location>
    <ligand>
        <name>Zn(2+)</name>
        <dbReference type="ChEBI" id="CHEBI:29105"/>
    </ligand>
</feature>
<dbReference type="GO" id="GO:2001061">
    <property type="term" value="P:D-glycero-D-manno-heptose 7-phosphate biosynthetic process"/>
    <property type="evidence" value="ECO:0007669"/>
    <property type="project" value="UniProtKB-UniPathway"/>
</dbReference>
<evidence type="ECO:0000313" key="12">
    <source>
        <dbReference type="Proteomes" id="UP000199520"/>
    </source>
</evidence>
<dbReference type="InterPro" id="IPR035461">
    <property type="entry name" value="GmhA/DiaA"/>
</dbReference>
<dbReference type="GO" id="GO:0005975">
    <property type="term" value="P:carbohydrate metabolic process"/>
    <property type="evidence" value="ECO:0007669"/>
    <property type="project" value="UniProtKB-UniRule"/>
</dbReference>
<protein>
    <recommendedName>
        <fullName evidence="9">Phosphoheptose isomerase</fullName>
        <ecNumber evidence="9">5.3.1.28</ecNumber>
    </recommendedName>
    <alternativeName>
        <fullName evidence="9">Sedoheptulose 7-phosphate isomerase</fullName>
    </alternativeName>
</protein>
<comment type="cofactor">
    <cofactor evidence="9">
        <name>Zn(2+)</name>
        <dbReference type="ChEBI" id="CHEBI:29105"/>
    </cofactor>
    <text evidence="9">Binds 1 zinc ion per subunit.</text>
</comment>
<dbReference type="InterPro" id="IPR050099">
    <property type="entry name" value="SIS_GmhA/DiaA_subfam"/>
</dbReference>
<keyword evidence="12" id="KW-1185">Reference proteome</keyword>
<name>A0A1I4MQR5_9FIRM</name>
<dbReference type="EC" id="5.3.1.28" evidence="9"/>
<dbReference type="Pfam" id="PF13580">
    <property type="entry name" value="SIS_2"/>
    <property type="match status" value="1"/>
</dbReference>
<keyword evidence="7 9" id="KW-0413">Isomerase</keyword>
<dbReference type="PROSITE" id="PS51464">
    <property type="entry name" value="SIS"/>
    <property type="match status" value="1"/>
</dbReference>
<evidence type="ECO:0000256" key="7">
    <source>
        <dbReference type="ARBA" id="ARBA00023235"/>
    </source>
</evidence>
<dbReference type="InterPro" id="IPR046348">
    <property type="entry name" value="SIS_dom_sf"/>
</dbReference>
<keyword evidence="5 9" id="KW-0479">Metal-binding</keyword>
<feature type="binding site" evidence="9">
    <location>
        <begin position="89"/>
        <end position="90"/>
    </location>
    <ligand>
        <name>substrate</name>
    </ligand>
</feature>
<reference evidence="12" key="1">
    <citation type="submission" date="2016-10" db="EMBL/GenBank/DDBJ databases">
        <authorList>
            <person name="Varghese N."/>
            <person name="Submissions S."/>
        </authorList>
    </citation>
    <scope>NUCLEOTIDE SEQUENCE [LARGE SCALE GENOMIC DNA]</scope>
    <source>
        <strain evidence="12">DSM 13327</strain>
    </source>
</reference>
<comment type="function">
    <text evidence="9">Catalyzes the isomerization of sedoheptulose 7-phosphate in D-glycero-D-manno-heptose 7-phosphate.</text>
</comment>
<dbReference type="GO" id="GO:0097367">
    <property type="term" value="F:carbohydrate derivative binding"/>
    <property type="evidence" value="ECO:0007669"/>
    <property type="project" value="InterPro"/>
</dbReference>
<dbReference type="AlphaFoldDB" id="A0A1I4MQR5"/>
<evidence type="ECO:0000256" key="8">
    <source>
        <dbReference type="ARBA" id="ARBA00023277"/>
    </source>
</evidence>
<dbReference type="HAMAP" id="MF_00067">
    <property type="entry name" value="GmhA"/>
    <property type="match status" value="1"/>
</dbReference>
<evidence type="ECO:0000256" key="1">
    <source>
        <dbReference type="ARBA" id="ARBA00000348"/>
    </source>
</evidence>
<proteinExistence type="inferred from homology"/>
<feature type="binding site" evidence="9">
    <location>
        <position position="120"/>
    </location>
    <ligand>
        <name>substrate</name>
    </ligand>
</feature>
<comment type="miscellaneous">
    <text evidence="9">The reaction produces a racemic mixture of D-glycero-alpha-D-manno-heptose 7-phosphate and D-glycero-beta-D-manno-heptose 7-phosphate.</text>
</comment>
<evidence type="ECO:0000256" key="3">
    <source>
        <dbReference type="ARBA" id="ARBA00009894"/>
    </source>
</evidence>
<organism evidence="11 12">
    <name type="scientific">Pelosinus propionicus DSM 13327</name>
    <dbReference type="NCBI Taxonomy" id="1123291"/>
    <lineage>
        <taxon>Bacteria</taxon>
        <taxon>Bacillati</taxon>
        <taxon>Bacillota</taxon>
        <taxon>Negativicutes</taxon>
        <taxon>Selenomonadales</taxon>
        <taxon>Sporomusaceae</taxon>
        <taxon>Pelosinus</taxon>
    </lineage>
</organism>
<keyword evidence="8 9" id="KW-0119">Carbohydrate metabolism</keyword>
<dbReference type="Gene3D" id="3.40.50.10490">
    <property type="entry name" value="Glucose-6-phosphate isomerase like protein, domain 1"/>
    <property type="match status" value="1"/>
</dbReference>
<keyword evidence="4 9" id="KW-0963">Cytoplasm</keyword>
<evidence type="ECO:0000256" key="4">
    <source>
        <dbReference type="ARBA" id="ARBA00022490"/>
    </source>
</evidence>
<dbReference type="PANTHER" id="PTHR30390:SF6">
    <property type="entry name" value="DNAA INITIATOR-ASSOCIATING PROTEIN DIAA"/>
    <property type="match status" value="1"/>
</dbReference>
<feature type="binding site" evidence="9">
    <location>
        <position position="167"/>
    </location>
    <ligand>
        <name>Zn(2+)</name>
        <dbReference type="ChEBI" id="CHEBI:29105"/>
    </ligand>
</feature>
<comment type="catalytic activity">
    <reaction evidence="1 9">
        <text>2 D-sedoheptulose 7-phosphate = D-glycero-alpha-D-manno-heptose 7-phosphate + D-glycero-beta-D-manno-heptose 7-phosphate</text>
        <dbReference type="Rhea" id="RHEA:27489"/>
        <dbReference type="ChEBI" id="CHEBI:57483"/>
        <dbReference type="ChEBI" id="CHEBI:60203"/>
        <dbReference type="ChEBI" id="CHEBI:60204"/>
        <dbReference type="EC" id="5.3.1.28"/>
    </reaction>
</comment>
<feature type="binding site" evidence="9">
    <location>
        <position position="56"/>
    </location>
    <ligand>
        <name>Zn(2+)</name>
        <dbReference type="ChEBI" id="CHEBI:29105"/>
    </ligand>
</feature>
<dbReference type="GO" id="GO:0008270">
    <property type="term" value="F:zinc ion binding"/>
    <property type="evidence" value="ECO:0007669"/>
    <property type="project" value="UniProtKB-UniRule"/>
</dbReference>
<dbReference type="Proteomes" id="UP000199520">
    <property type="component" value="Unassembled WGS sequence"/>
</dbReference>
<evidence type="ECO:0000259" key="10">
    <source>
        <dbReference type="PROSITE" id="PS51464"/>
    </source>
</evidence>
<feature type="binding site" evidence="9">
    <location>
        <begin position="47"/>
        <end position="49"/>
    </location>
    <ligand>
        <name>substrate</name>
    </ligand>
</feature>
<comment type="subcellular location">
    <subcellularLocation>
        <location evidence="2 9">Cytoplasm</location>
    </subcellularLocation>
</comment>
<dbReference type="UniPathway" id="UPA00041">
    <property type="reaction ID" value="UER00436"/>
</dbReference>
<evidence type="ECO:0000256" key="5">
    <source>
        <dbReference type="ARBA" id="ARBA00022723"/>
    </source>
</evidence>
<feature type="binding site" evidence="9">
    <location>
        <position position="60"/>
    </location>
    <ligand>
        <name>substrate</name>
    </ligand>
</feature>
<dbReference type="InterPro" id="IPR001347">
    <property type="entry name" value="SIS_dom"/>
</dbReference>
<feature type="binding site" evidence="9">
    <location>
        <position position="167"/>
    </location>
    <ligand>
        <name>substrate</name>
    </ligand>
</feature>
<keyword evidence="6 9" id="KW-0862">Zinc</keyword>
<dbReference type="CDD" id="cd05006">
    <property type="entry name" value="SIS_GmhA"/>
    <property type="match status" value="1"/>
</dbReference>
<dbReference type="GO" id="GO:0008968">
    <property type="term" value="F:D-sedoheptulose 7-phosphate isomerase activity"/>
    <property type="evidence" value="ECO:0007669"/>
    <property type="project" value="UniProtKB-UniRule"/>
</dbReference>
<dbReference type="RefSeq" id="WP_090940191.1">
    <property type="nucleotide sequence ID" value="NZ_FOTS01000036.1"/>
</dbReference>
<dbReference type="PANTHER" id="PTHR30390">
    <property type="entry name" value="SEDOHEPTULOSE 7-PHOSPHATE ISOMERASE / DNAA INITIATOR-ASSOCIATING FACTOR FOR REPLICATION INITIATION"/>
    <property type="match status" value="1"/>
</dbReference>
<feature type="binding site" evidence="9">
    <location>
        <position position="60"/>
    </location>
    <ligand>
        <name>Zn(2+)</name>
        <dbReference type="ChEBI" id="CHEBI:29105"/>
    </ligand>
</feature>
<dbReference type="OrthoDB" id="9781311at2"/>
<comment type="similarity">
    <text evidence="3 9">Belongs to the SIS family. GmhA subfamily.</text>
</comment>
<dbReference type="InterPro" id="IPR004515">
    <property type="entry name" value="Phosphoheptose_Isoase"/>
</dbReference>
<dbReference type="GO" id="GO:0005737">
    <property type="term" value="C:cytoplasm"/>
    <property type="evidence" value="ECO:0007669"/>
    <property type="project" value="UniProtKB-SubCell"/>
</dbReference>
<feature type="domain" description="SIS" evidence="10">
    <location>
        <begin position="32"/>
        <end position="186"/>
    </location>
</feature>
<evidence type="ECO:0000313" key="11">
    <source>
        <dbReference type="EMBL" id="SFM05417.1"/>
    </source>
</evidence>
<evidence type="ECO:0000256" key="9">
    <source>
        <dbReference type="HAMAP-Rule" id="MF_00067"/>
    </source>
</evidence>
<dbReference type="SUPFAM" id="SSF53697">
    <property type="entry name" value="SIS domain"/>
    <property type="match status" value="1"/>
</dbReference>
<evidence type="ECO:0000256" key="2">
    <source>
        <dbReference type="ARBA" id="ARBA00004496"/>
    </source>
</evidence>
<dbReference type="EMBL" id="FOTS01000036">
    <property type="protein sequence ID" value="SFM05417.1"/>
    <property type="molecule type" value="Genomic_DNA"/>
</dbReference>
<feature type="binding site" evidence="9">
    <location>
        <begin position="115"/>
        <end position="117"/>
    </location>
    <ligand>
        <name>substrate</name>
    </ligand>
</feature>
<gene>
    <name evidence="9" type="primary">gmhA</name>
    <name evidence="11" type="ORF">SAMN04490355_103637</name>
</gene>